<dbReference type="Pfam" id="PF13306">
    <property type="entry name" value="LRR_5"/>
    <property type="match status" value="1"/>
</dbReference>
<accession>L7FK21</accession>
<dbReference type="InterPro" id="IPR026906">
    <property type="entry name" value="LRR_5"/>
</dbReference>
<reference evidence="1 2" key="1">
    <citation type="submission" date="2012-10" db="EMBL/GenBank/DDBJ databases">
        <authorList>
            <person name="Zafar N."/>
            <person name="Inman J."/>
            <person name="Hall N."/>
            <person name="Lorenzi H."/>
            <person name="Caler E."/>
        </authorList>
    </citation>
    <scope>NUCLEOTIDE SEQUENCE [LARGE SCALE GENOMIC DNA]</scope>
    <source>
        <strain evidence="1 2">IP1</strain>
    </source>
</reference>
<dbReference type="VEuPathDB" id="AmoebaDB:EIN_163070"/>
<evidence type="ECO:0008006" key="3">
    <source>
        <dbReference type="Google" id="ProtNLM"/>
    </source>
</evidence>
<organism evidence="1 2">
    <name type="scientific">Entamoeba invadens IP1</name>
    <dbReference type="NCBI Taxonomy" id="370355"/>
    <lineage>
        <taxon>Eukaryota</taxon>
        <taxon>Amoebozoa</taxon>
        <taxon>Evosea</taxon>
        <taxon>Archamoebae</taxon>
        <taxon>Mastigamoebida</taxon>
        <taxon>Entamoebidae</taxon>
        <taxon>Entamoeba</taxon>
    </lineage>
</organism>
<evidence type="ECO:0000313" key="2">
    <source>
        <dbReference type="Proteomes" id="UP000014680"/>
    </source>
</evidence>
<sequence length="333" mass="38243">MAQLDSFHGMVVSQYFSSLYDFIVFENVSKKFRGNTSKFHYNPLPLTTRTLKYFENVETLHLYKESEENFGNDFFDLNKENGDKKDCENFYQVVIHFKVSFQIYLTNSNKNFVFKNVTFTKKDRENYGNVIPSGVTFLGENCFEEVDLSTLEIPNTVKTIGEKCFCNMKNLIIVTLSTKLLSIGKSAFEGCEKLRTIKIPDTITSLHNFTFNCCCSLAEIKLSQNLEVLGELSFGNCTSLCSIELPNKIKELQKSCFIFCTSLKKIILPTQLSKIGKHCFEECNQLKTIEIPSKVERLAHFSFERCSSLMTVTVTDKLRKSDSFRELPLATRH</sequence>
<keyword evidence="2" id="KW-1185">Reference proteome</keyword>
<dbReference type="KEGG" id="eiv:EIN_163070"/>
<proteinExistence type="predicted"/>
<gene>
    <name evidence="1" type="ORF">EIN_163070</name>
</gene>
<evidence type="ECO:0000313" key="1">
    <source>
        <dbReference type="EMBL" id="ELP85876.1"/>
    </source>
</evidence>
<dbReference type="OrthoDB" id="10264456at2759"/>
<dbReference type="InterPro" id="IPR032675">
    <property type="entry name" value="LRR_dom_sf"/>
</dbReference>
<dbReference type="PANTHER" id="PTHR45661">
    <property type="entry name" value="SURFACE ANTIGEN"/>
    <property type="match status" value="1"/>
</dbReference>
<dbReference type="RefSeq" id="XP_004185222.1">
    <property type="nucleotide sequence ID" value="XM_004185174.1"/>
</dbReference>
<dbReference type="Gene3D" id="3.80.10.10">
    <property type="entry name" value="Ribonuclease Inhibitor"/>
    <property type="match status" value="2"/>
</dbReference>
<dbReference type="AlphaFoldDB" id="L7FK21"/>
<name>L7FK21_ENTIV</name>
<protein>
    <recommendedName>
        <fullName evidence="3">Leucine rich repeat containing protein BspA family protein</fullName>
    </recommendedName>
</protein>
<dbReference type="EMBL" id="KB207028">
    <property type="protein sequence ID" value="ELP85876.1"/>
    <property type="molecule type" value="Genomic_DNA"/>
</dbReference>
<dbReference type="GeneID" id="14884854"/>
<dbReference type="PANTHER" id="PTHR45661:SF3">
    <property type="entry name" value="IG-LIKE DOMAIN-CONTAINING PROTEIN"/>
    <property type="match status" value="1"/>
</dbReference>
<dbReference type="Proteomes" id="UP000014680">
    <property type="component" value="Unassembled WGS sequence"/>
</dbReference>
<dbReference type="InterPro" id="IPR053139">
    <property type="entry name" value="Surface_bspA-like"/>
</dbReference>
<dbReference type="SUPFAM" id="SSF52058">
    <property type="entry name" value="L domain-like"/>
    <property type="match status" value="1"/>
</dbReference>